<dbReference type="Pfam" id="PF03799">
    <property type="entry name" value="FtsQ_DivIB_C"/>
    <property type="match status" value="1"/>
</dbReference>
<keyword evidence="6 9" id="KW-1133">Transmembrane helix</keyword>
<dbReference type="GO" id="GO:0005886">
    <property type="term" value="C:plasma membrane"/>
    <property type="evidence" value="ECO:0007669"/>
    <property type="project" value="UniProtKB-SubCell"/>
</dbReference>
<reference evidence="11 12" key="1">
    <citation type="submission" date="2018-07" db="EMBL/GenBank/DDBJ databases">
        <title>Halomonas rutogse sp. nov., isolated from Lake TangqianCo on Tibetan Plateau.</title>
        <authorList>
            <person name="Lu H."/>
            <person name="Xing P."/>
            <person name="Wu Q."/>
        </authorList>
    </citation>
    <scope>NUCLEOTIDE SEQUENCE [LARGE SCALE GENOMIC DNA]</scope>
    <source>
        <strain evidence="11 12">TQ8S</strain>
    </source>
</reference>
<dbReference type="HAMAP" id="MF_00911">
    <property type="entry name" value="FtsQ_subfam"/>
    <property type="match status" value="1"/>
</dbReference>
<dbReference type="InterPro" id="IPR045335">
    <property type="entry name" value="FtsQ_C_sf"/>
</dbReference>
<evidence type="ECO:0000256" key="7">
    <source>
        <dbReference type="ARBA" id="ARBA00023136"/>
    </source>
</evidence>
<evidence type="ECO:0000256" key="5">
    <source>
        <dbReference type="ARBA" id="ARBA00022692"/>
    </source>
</evidence>
<evidence type="ECO:0000256" key="1">
    <source>
        <dbReference type="ARBA" id="ARBA00004370"/>
    </source>
</evidence>
<dbReference type="OrthoDB" id="9790370at2"/>
<gene>
    <name evidence="9" type="primary">ftsQ</name>
    <name evidence="11" type="ORF">DU506_14655</name>
</gene>
<evidence type="ECO:0000256" key="3">
    <source>
        <dbReference type="ARBA" id="ARBA00022519"/>
    </source>
</evidence>
<keyword evidence="4 9" id="KW-0132">Cell division</keyword>
<name>A0A368TUR1_9GAMM</name>
<evidence type="ECO:0000313" key="11">
    <source>
        <dbReference type="EMBL" id="RCV88485.1"/>
    </source>
</evidence>
<comment type="function">
    <text evidence="9">Essential cell division protein. May link together the upstream cell division proteins, which are predominantly cytoplasmic, with the downstream cell division proteins, which are predominantly periplasmic. May control correct divisome assembly.</text>
</comment>
<evidence type="ECO:0000256" key="2">
    <source>
        <dbReference type="ARBA" id="ARBA00022475"/>
    </source>
</evidence>
<evidence type="ECO:0000256" key="9">
    <source>
        <dbReference type="HAMAP-Rule" id="MF_00911"/>
    </source>
</evidence>
<comment type="subcellular location">
    <subcellularLocation>
        <location evidence="9">Cell inner membrane</location>
        <topology evidence="9">Single-pass type II membrane protein</topology>
    </subcellularLocation>
    <subcellularLocation>
        <location evidence="1">Membrane</location>
    </subcellularLocation>
    <text evidence="9">Localizes to the division septum.</text>
</comment>
<evidence type="ECO:0000256" key="8">
    <source>
        <dbReference type="ARBA" id="ARBA00023306"/>
    </source>
</evidence>
<keyword evidence="5 9" id="KW-0812">Transmembrane</keyword>
<keyword evidence="2 9" id="KW-1003">Cell membrane</keyword>
<comment type="caution">
    <text evidence="11">The sequence shown here is derived from an EMBL/GenBank/DDBJ whole genome shotgun (WGS) entry which is preliminary data.</text>
</comment>
<keyword evidence="7 9" id="KW-0472">Membrane</keyword>
<organism evidence="11 12">
    <name type="scientific">Vreelandella rituensis</name>
    <dbReference type="NCBI Taxonomy" id="2282306"/>
    <lineage>
        <taxon>Bacteria</taxon>
        <taxon>Pseudomonadati</taxon>
        <taxon>Pseudomonadota</taxon>
        <taxon>Gammaproteobacteria</taxon>
        <taxon>Oceanospirillales</taxon>
        <taxon>Halomonadaceae</taxon>
        <taxon>Vreelandella</taxon>
    </lineage>
</organism>
<comment type="similarity">
    <text evidence="9">Belongs to the FtsQ/DivIB family. FtsQ subfamily.</text>
</comment>
<dbReference type="PANTHER" id="PTHR35851:SF1">
    <property type="entry name" value="CELL DIVISION PROTEIN FTSQ"/>
    <property type="match status" value="1"/>
</dbReference>
<evidence type="ECO:0000256" key="4">
    <source>
        <dbReference type="ARBA" id="ARBA00022618"/>
    </source>
</evidence>
<dbReference type="Gene3D" id="3.10.20.310">
    <property type="entry name" value="membrane protein fhac"/>
    <property type="match status" value="1"/>
</dbReference>
<evidence type="ECO:0000313" key="12">
    <source>
        <dbReference type="Proteomes" id="UP000253204"/>
    </source>
</evidence>
<keyword evidence="3 9" id="KW-0997">Cell inner membrane</keyword>
<dbReference type="GO" id="GO:0090529">
    <property type="term" value="P:cell septum assembly"/>
    <property type="evidence" value="ECO:0007669"/>
    <property type="project" value="InterPro"/>
</dbReference>
<dbReference type="Pfam" id="PF08478">
    <property type="entry name" value="POTRA_1"/>
    <property type="match status" value="1"/>
</dbReference>
<dbReference type="PANTHER" id="PTHR35851">
    <property type="entry name" value="CELL DIVISION PROTEIN FTSQ"/>
    <property type="match status" value="1"/>
</dbReference>
<dbReference type="InterPro" id="IPR013685">
    <property type="entry name" value="POTRA_FtsQ_type"/>
</dbReference>
<dbReference type="GO" id="GO:0032153">
    <property type="term" value="C:cell division site"/>
    <property type="evidence" value="ECO:0007669"/>
    <property type="project" value="UniProtKB-UniRule"/>
</dbReference>
<dbReference type="Gene3D" id="3.40.50.11690">
    <property type="entry name" value="Cell division protein FtsQ/DivIB"/>
    <property type="match status" value="1"/>
</dbReference>
<dbReference type="AlphaFoldDB" id="A0A368TUR1"/>
<feature type="domain" description="POTRA" evidence="10">
    <location>
        <begin position="30"/>
        <end position="100"/>
    </location>
</feature>
<dbReference type="InterPro" id="IPR005548">
    <property type="entry name" value="Cell_div_FtsQ/DivIB_C"/>
</dbReference>
<keyword evidence="8 9" id="KW-0131">Cell cycle</keyword>
<dbReference type="InterPro" id="IPR034746">
    <property type="entry name" value="POTRA"/>
</dbReference>
<dbReference type="InterPro" id="IPR026579">
    <property type="entry name" value="FtsQ"/>
</dbReference>
<evidence type="ECO:0000256" key="6">
    <source>
        <dbReference type="ARBA" id="ARBA00022989"/>
    </source>
</evidence>
<sequence>MTRRNAWWGVLLLGLLLGAGGRALWLWLDRPIERVSIHGEWTHVSADYLKTQLAPLVQGSTWLSVDLGELREQALEIGWLQEVRLSREWPDALAFELVEQQPVARWNDDFLLNPKGEPFGFSPLPVPAELPDLAGPAGSGKEVLGYYQRLVPKFDSLALKLTQLRLEPRGAWRLQMDDRVWVMLGRRQHEVRLARLSASWERELHRQANQIRYIDLRYPNGVAVAWHGESEFDSTAAPDEAAPKGR</sequence>
<comment type="subunit">
    <text evidence="9">Part of a complex composed of FtsB, FtsL and FtsQ.</text>
</comment>
<proteinExistence type="inferred from homology"/>
<keyword evidence="12" id="KW-1185">Reference proteome</keyword>
<accession>A0A368TUR1</accession>
<dbReference type="GO" id="GO:0043093">
    <property type="term" value="P:FtsZ-dependent cytokinesis"/>
    <property type="evidence" value="ECO:0007669"/>
    <property type="project" value="UniProtKB-UniRule"/>
</dbReference>
<protein>
    <recommendedName>
        <fullName evidence="9">Cell division protein FtsQ</fullName>
    </recommendedName>
</protein>
<dbReference type="EMBL" id="QPIJ01000039">
    <property type="protein sequence ID" value="RCV88485.1"/>
    <property type="molecule type" value="Genomic_DNA"/>
</dbReference>
<evidence type="ECO:0000259" key="10">
    <source>
        <dbReference type="PROSITE" id="PS51779"/>
    </source>
</evidence>
<dbReference type="PROSITE" id="PS51779">
    <property type="entry name" value="POTRA"/>
    <property type="match status" value="1"/>
</dbReference>
<dbReference type="RefSeq" id="WP_114487653.1">
    <property type="nucleotide sequence ID" value="NZ_CBCSHM010000022.1"/>
</dbReference>
<dbReference type="Proteomes" id="UP000253204">
    <property type="component" value="Unassembled WGS sequence"/>
</dbReference>